<dbReference type="EMBL" id="JAVFKY010000005">
    <property type="protein sequence ID" value="KAK5576735.1"/>
    <property type="molecule type" value="Genomic_DNA"/>
</dbReference>
<dbReference type="GO" id="GO:0008097">
    <property type="term" value="F:5S rRNA binding"/>
    <property type="evidence" value="ECO:0007669"/>
    <property type="project" value="TreeGrafter"/>
</dbReference>
<dbReference type="GO" id="GO:0006364">
    <property type="term" value="P:rRNA processing"/>
    <property type="evidence" value="ECO:0007669"/>
    <property type="project" value="TreeGrafter"/>
</dbReference>
<evidence type="ECO:0000256" key="1">
    <source>
        <dbReference type="ARBA" id="ARBA00008838"/>
    </source>
</evidence>
<keyword evidence="3 5" id="KW-0690">Ribosome biogenesis</keyword>
<evidence type="ECO:0000256" key="3">
    <source>
        <dbReference type="ARBA" id="ARBA00022517"/>
    </source>
</evidence>
<feature type="coiled-coil region" evidence="6">
    <location>
        <begin position="295"/>
        <end position="329"/>
    </location>
</feature>
<dbReference type="Pfam" id="PF07767">
    <property type="entry name" value="Nop53"/>
    <property type="match status" value="1"/>
</dbReference>
<dbReference type="GO" id="GO:0000027">
    <property type="term" value="P:ribosomal large subunit assembly"/>
    <property type="evidence" value="ECO:0007669"/>
    <property type="project" value="UniProtKB-UniRule"/>
</dbReference>
<evidence type="ECO:0000256" key="5">
    <source>
        <dbReference type="PIRNR" id="PIRNR017302"/>
    </source>
</evidence>
<keyword evidence="4 5" id="KW-0539">Nucleus</keyword>
<comment type="subcellular location">
    <subcellularLocation>
        <location evidence="5">Nucleus</location>
        <location evidence="5">Nucleolus</location>
    </subcellularLocation>
    <subcellularLocation>
        <location evidence="5">Nucleus</location>
        <location evidence="5">Nucleoplasm</location>
    </subcellularLocation>
</comment>
<dbReference type="PANTHER" id="PTHR14211">
    <property type="entry name" value="GLIOMA SUPPRESSOR CANDIDATE REGION GENE 2"/>
    <property type="match status" value="1"/>
</dbReference>
<name>A0AAN7U1W7_9MYCE</name>
<sequence>MVHKKNQKQRARVEQTTLAMEVREKEIQDRIKYGAPISEKKNEQLFFVDKKGGEKKSIEFLTKAEKILQSNPNVDSMSTGTTHEKVDKKVMSAVEKKFLKQVSNKKKERSLKPSKSTIKNLKSNFKSEKIDIWGEENKDDDNSNIKKTVKFNNNYKKITTITDKDNDFVTNNLLENRVKKPTKANHPSVISKVSNLEIAEPGMSFNPSYQDHQDTLGVALAKEILALEYVENVDKTLNPEYIEYEKQDGDDDQEEDEAQSITAGEKLGERITKLEKNKRIRRAEEMKRQKIALQKKDFNKQVDQVMDTLQEVIQEEEIAKELNKKLVEKKSLKSMPRRLGKYKLSESQEPILLTHELPSSLSKLSNKNYNPIKERYLSFQKRHIIEASGPQLKPKKAFKKVYTSSAWNNTTVASLDN</sequence>
<dbReference type="PANTHER" id="PTHR14211:SF7">
    <property type="entry name" value="RIBOSOME BIOGENESIS PROTEIN NOP53"/>
    <property type="match status" value="1"/>
</dbReference>
<dbReference type="InterPro" id="IPR011687">
    <property type="entry name" value="Nop53/GLTSCR2"/>
</dbReference>
<comment type="caution">
    <text evidence="7">The sequence shown here is derived from an EMBL/GenBank/DDBJ whole genome shotgun (WGS) entry which is preliminary data.</text>
</comment>
<keyword evidence="8" id="KW-1185">Reference proteome</keyword>
<organism evidence="7 8">
    <name type="scientific">Dictyostelium firmibasis</name>
    <dbReference type="NCBI Taxonomy" id="79012"/>
    <lineage>
        <taxon>Eukaryota</taxon>
        <taxon>Amoebozoa</taxon>
        <taxon>Evosea</taxon>
        <taxon>Eumycetozoa</taxon>
        <taxon>Dictyostelia</taxon>
        <taxon>Dictyosteliales</taxon>
        <taxon>Dictyosteliaceae</taxon>
        <taxon>Dictyostelium</taxon>
    </lineage>
</organism>
<keyword evidence="6" id="KW-0175">Coiled coil</keyword>
<evidence type="ECO:0000313" key="7">
    <source>
        <dbReference type="EMBL" id="KAK5576735.1"/>
    </source>
</evidence>
<dbReference type="GO" id="GO:0005730">
    <property type="term" value="C:nucleolus"/>
    <property type="evidence" value="ECO:0007669"/>
    <property type="project" value="UniProtKB-SubCell"/>
</dbReference>
<comment type="function">
    <text evidence="5">May play a role in ribosome biogenesis.</text>
</comment>
<reference evidence="7 8" key="1">
    <citation type="submission" date="2023-11" db="EMBL/GenBank/DDBJ databases">
        <title>Dfirmibasis_genome.</title>
        <authorList>
            <person name="Edelbroek B."/>
            <person name="Kjellin J."/>
            <person name="Jerlstrom-Hultqvist J."/>
            <person name="Soderbom F."/>
        </authorList>
    </citation>
    <scope>NUCLEOTIDE SEQUENCE [LARGE SCALE GENOMIC DNA]</scope>
    <source>
        <strain evidence="7 8">TNS-C-14</strain>
    </source>
</reference>
<evidence type="ECO:0000256" key="4">
    <source>
        <dbReference type="ARBA" id="ARBA00023242"/>
    </source>
</evidence>
<dbReference type="PIRSF" id="PIRSF017302">
    <property type="entry name" value="Gltscr2"/>
    <property type="match status" value="1"/>
</dbReference>
<dbReference type="GO" id="GO:0005654">
    <property type="term" value="C:nucleoplasm"/>
    <property type="evidence" value="ECO:0007669"/>
    <property type="project" value="UniProtKB-SubCell"/>
</dbReference>
<evidence type="ECO:0000313" key="8">
    <source>
        <dbReference type="Proteomes" id="UP001344447"/>
    </source>
</evidence>
<protein>
    <recommendedName>
        <fullName evidence="2 5">Ribosome biogenesis protein NOP53</fullName>
    </recommendedName>
</protein>
<gene>
    <name evidence="7" type="ORF">RB653_007879</name>
</gene>
<accession>A0AAN7U1W7</accession>
<evidence type="ECO:0000256" key="6">
    <source>
        <dbReference type="SAM" id="Coils"/>
    </source>
</evidence>
<comment type="similarity">
    <text evidence="1 5">Belongs to the NOP53 family.</text>
</comment>
<evidence type="ECO:0000256" key="2">
    <source>
        <dbReference type="ARBA" id="ARBA00018339"/>
    </source>
</evidence>
<dbReference type="Proteomes" id="UP001344447">
    <property type="component" value="Unassembled WGS sequence"/>
</dbReference>
<proteinExistence type="inferred from homology"/>
<dbReference type="AlphaFoldDB" id="A0AAN7U1W7"/>